<dbReference type="AlphaFoldDB" id="A0A318T6W5"/>
<evidence type="ECO:0000313" key="1">
    <source>
        <dbReference type="EMBL" id="PYE88767.1"/>
    </source>
</evidence>
<sequence length="673" mass="70819">MEMTLEQKRAIALASARLRLQQQGGGRNATGQDGSLNAENTMRALGTGIPVLGGLLNKLDAATNATLAPVVDPLLPDDFQKLPGETWGERYNQALDIQQSKDKAFQEEHPYVNTGLNIAGGVAATVPLIAAAPAAFGAGGGTGLGGLAKNIGAGAMSGAGIGAADAGVRSDYDPSAMKQGLMYGGMLGGAAPIAGRAIGKGIAALTGPSPSRAQQAFTRAAAADGVDDVPARLAQMGPDAMPMDLGPNLQSYAGALAGTPGRAQEMVRSAVSQRQAGAGQRVSSSLDDALGQNVDTVALADDIIARRSAAAKPLYDAAYSKPVPFSKELEELLRRPTVGKALKKAQGLAADEGITSQQWFANVSDDGSVALRNVPDVRQLDLTKRALDDMISSAQRAGNNNEARIFIQQKDLLTKMVDKAVPEYAQARKAFSGPAAVLDALEEGRAIFKNQMTPNQIRTQLLKMGDAEREAFVQGGRSAIADTMGTARNDALKGIQTFESGYNKEKLALLVGKDQADQMLKSLDAERAFRLSRDSVTGNSETFARAQAMKYIGANAKEPGVIRELLNMQAGSAAAKLGDKTVGRVQSASQQKVNEELARYLTVKPGNQTDLKQAIDAIRAAQRRKDITADQALKFVVNVQGQFARKVSGPETAPRVLGQEARKPLEITIRPNR</sequence>
<dbReference type="RefSeq" id="WP_181418369.1">
    <property type="nucleotide sequence ID" value="NZ_QJTF01000006.1"/>
</dbReference>
<evidence type="ECO:0000313" key="2">
    <source>
        <dbReference type="Proteomes" id="UP000247454"/>
    </source>
</evidence>
<protein>
    <submittedName>
        <fullName evidence="1">Uncharacterized protein</fullName>
    </submittedName>
</protein>
<dbReference type="Proteomes" id="UP000247454">
    <property type="component" value="Unassembled WGS sequence"/>
</dbReference>
<organism evidence="1 2">
    <name type="scientific">Phyllobacterium leguminum</name>
    <dbReference type="NCBI Taxonomy" id="314237"/>
    <lineage>
        <taxon>Bacteria</taxon>
        <taxon>Pseudomonadati</taxon>
        <taxon>Pseudomonadota</taxon>
        <taxon>Alphaproteobacteria</taxon>
        <taxon>Hyphomicrobiales</taxon>
        <taxon>Phyllobacteriaceae</taxon>
        <taxon>Phyllobacterium</taxon>
    </lineage>
</organism>
<proteinExistence type="predicted"/>
<keyword evidence="2" id="KW-1185">Reference proteome</keyword>
<name>A0A318T6W5_9HYPH</name>
<gene>
    <name evidence="1" type="ORF">C7477_106140</name>
</gene>
<dbReference type="EMBL" id="QJTF01000006">
    <property type="protein sequence ID" value="PYE88767.1"/>
    <property type="molecule type" value="Genomic_DNA"/>
</dbReference>
<accession>A0A318T6W5</accession>
<reference evidence="1 2" key="1">
    <citation type="submission" date="2018-06" db="EMBL/GenBank/DDBJ databases">
        <title>Genomic Encyclopedia of Type Strains, Phase III (KMG-III): the genomes of soil and plant-associated and newly described type strains.</title>
        <authorList>
            <person name="Whitman W."/>
        </authorList>
    </citation>
    <scope>NUCLEOTIDE SEQUENCE [LARGE SCALE GENOMIC DNA]</scope>
    <source>
        <strain evidence="1 2">ORS 1419</strain>
    </source>
</reference>
<comment type="caution">
    <text evidence="1">The sequence shown here is derived from an EMBL/GenBank/DDBJ whole genome shotgun (WGS) entry which is preliminary data.</text>
</comment>